<name>A0ACC1MPX0_9HYPO</name>
<comment type="caution">
    <text evidence="1">The sequence shown here is derived from an EMBL/GenBank/DDBJ whole genome shotgun (WGS) entry which is preliminary data.</text>
</comment>
<gene>
    <name evidence="1" type="ORF">NQ176_g8863</name>
</gene>
<sequence length="186" mass="20662">MDTMAALRYNVACSLDGFIAPPDESTDWIVHDPSIDFAKLYAEFDAYVMGRKTYEAITAPGHPNPLQGKSKDAVVVVSRTMKPEDHPSITIIGEGHIHHIRQLKQRTDRDIWLMGGSQLAADCLDAGLLDSVETAIMPVVLRSGYRLVAETPGRSFGSYQLQRRSLENLPKSGILMVRYDVVYNKA</sequence>
<proteinExistence type="predicted"/>
<organism evidence="1 2">
    <name type="scientific">Zarea fungicola</name>
    <dbReference type="NCBI Taxonomy" id="93591"/>
    <lineage>
        <taxon>Eukaryota</taxon>
        <taxon>Fungi</taxon>
        <taxon>Dikarya</taxon>
        <taxon>Ascomycota</taxon>
        <taxon>Pezizomycotina</taxon>
        <taxon>Sordariomycetes</taxon>
        <taxon>Hypocreomycetidae</taxon>
        <taxon>Hypocreales</taxon>
        <taxon>Cordycipitaceae</taxon>
        <taxon>Zarea</taxon>
    </lineage>
</organism>
<accession>A0ACC1MPX0</accession>
<keyword evidence="2" id="KW-1185">Reference proteome</keyword>
<reference evidence="1" key="1">
    <citation type="submission" date="2022-08" db="EMBL/GenBank/DDBJ databases">
        <title>Genome Sequence of Lecanicillium fungicola.</title>
        <authorList>
            <person name="Buettner E."/>
        </authorList>
    </citation>
    <scope>NUCLEOTIDE SEQUENCE</scope>
    <source>
        <strain evidence="1">Babe33</strain>
    </source>
</reference>
<dbReference type="Proteomes" id="UP001143910">
    <property type="component" value="Unassembled WGS sequence"/>
</dbReference>
<evidence type="ECO:0000313" key="1">
    <source>
        <dbReference type="EMBL" id="KAJ2969067.1"/>
    </source>
</evidence>
<evidence type="ECO:0000313" key="2">
    <source>
        <dbReference type="Proteomes" id="UP001143910"/>
    </source>
</evidence>
<dbReference type="EMBL" id="JANJQO010001834">
    <property type="protein sequence ID" value="KAJ2969067.1"/>
    <property type="molecule type" value="Genomic_DNA"/>
</dbReference>
<protein>
    <submittedName>
        <fullName evidence="1">Uncharacterized protein</fullName>
    </submittedName>
</protein>